<name>A0A6J5YY43_9ZZZZ</name>
<feature type="compositionally biased region" description="Polar residues" evidence="1">
    <location>
        <begin position="1"/>
        <end position="11"/>
    </location>
</feature>
<feature type="region of interest" description="Disordered" evidence="1">
    <location>
        <begin position="1"/>
        <end position="26"/>
    </location>
</feature>
<dbReference type="AlphaFoldDB" id="A0A6J5YY43"/>
<keyword evidence="2" id="KW-0472">Membrane</keyword>
<dbReference type="InterPro" id="IPR021202">
    <property type="entry name" value="Rv3654c-like"/>
</dbReference>
<accession>A0A6J5YY43</accession>
<evidence type="ECO:0000256" key="1">
    <source>
        <dbReference type="SAM" id="MobiDB-lite"/>
    </source>
</evidence>
<gene>
    <name evidence="4" type="ORF">UFOPK3770_00343</name>
</gene>
<sequence>MILNKINSLHQSRQRKRCPTPRHERSNDQGAVTVLAISMAICALVFIPVVCVMTWAIVAKHKLQGAADLAAIAGAHTLYVESAFACDSAEAVAQANGVALSVCHIAGDTVEVETTSVSHLPWRIADVLSISARARVGIDELDP</sequence>
<evidence type="ECO:0000259" key="3">
    <source>
        <dbReference type="Pfam" id="PF13400"/>
    </source>
</evidence>
<dbReference type="EMBL" id="CAESAJ010000020">
    <property type="protein sequence ID" value="CAB4332959.1"/>
    <property type="molecule type" value="Genomic_DNA"/>
</dbReference>
<protein>
    <submittedName>
        <fullName evidence="4">Unannotated protein</fullName>
    </submittedName>
</protein>
<feature type="domain" description="Putative Flp pilus-assembly TadG-like N-terminal" evidence="3">
    <location>
        <begin position="30"/>
        <end position="75"/>
    </location>
</feature>
<keyword evidence="2" id="KW-1133">Transmembrane helix</keyword>
<keyword evidence="2" id="KW-0812">Transmembrane</keyword>
<evidence type="ECO:0000313" key="4">
    <source>
        <dbReference type="EMBL" id="CAB4332959.1"/>
    </source>
</evidence>
<reference evidence="4" key="1">
    <citation type="submission" date="2020-05" db="EMBL/GenBank/DDBJ databases">
        <authorList>
            <person name="Chiriac C."/>
            <person name="Salcher M."/>
            <person name="Ghai R."/>
            <person name="Kavagutti S V."/>
        </authorList>
    </citation>
    <scope>NUCLEOTIDE SEQUENCE</scope>
</reference>
<proteinExistence type="predicted"/>
<dbReference type="InterPro" id="IPR028087">
    <property type="entry name" value="Tad_N"/>
</dbReference>
<feature type="transmembrane region" description="Helical" evidence="2">
    <location>
        <begin position="31"/>
        <end position="58"/>
    </location>
</feature>
<dbReference type="Pfam" id="PF13400">
    <property type="entry name" value="Tad"/>
    <property type="match status" value="1"/>
</dbReference>
<evidence type="ECO:0000256" key="2">
    <source>
        <dbReference type="SAM" id="Phobius"/>
    </source>
</evidence>
<dbReference type="NCBIfam" id="TIGR03816">
    <property type="entry name" value="tadE_like_DECH"/>
    <property type="match status" value="1"/>
</dbReference>
<organism evidence="4">
    <name type="scientific">freshwater metagenome</name>
    <dbReference type="NCBI Taxonomy" id="449393"/>
    <lineage>
        <taxon>unclassified sequences</taxon>
        <taxon>metagenomes</taxon>
        <taxon>ecological metagenomes</taxon>
    </lineage>
</organism>